<comment type="caution">
    <text evidence="1">The sequence shown here is derived from an EMBL/GenBank/DDBJ whole genome shotgun (WGS) entry which is preliminary data.</text>
</comment>
<dbReference type="AlphaFoldDB" id="A0A5J9UR40"/>
<gene>
    <name evidence="1" type="ORF">EJB05_28009</name>
</gene>
<dbReference type="Gramene" id="TVU25510">
    <property type="protein sequence ID" value="TVU25510"/>
    <property type="gene ID" value="EJB05_28009"/>
</dbReference>
<name>A0A5J9UR40_9POAL</name>
<organism evidence="1 2">
    <name type="scientific">Eragrostis curvula</name>
    <name type="common">weeping love grass</name>
    <dbReference type="NCBI Taxonomy" id="38414"/>
    <lineage>
        <taxon>Eukaryota</taxon>
        <taxon>Viridiplantae</taxon>
        <taxon>Streptophyta</taxon>
        <taxon>Embryophyta</taxon>
        <taxon>Tracheophyta</taxon>
        <taxon>Spermatophyta</taxon>
        <taxon>Magnoliopsida</taxon>
        <taxon>Liliopsida</taxon>
        <taxon>Poales</taxon>
        <taxon>Poaceae</taxon>
        <taxon>PACMAD clade</taxon>
        <taxon>Chloridoideae</taxon>
        <taxon>Eragrostideae</taxon>
        <taxon>Eragrostidinae</taxon>
        <taxon>Eragrostis</taxon>
    </lineage>
</organism>
<protein>
    <submittedName>
        <fullName evidence="1">Uncharacterized protein</fullName>
    </submittedName>
</protein>
<keyword evidence="2" id="KW-1185">Reference proteome</keyword>
<evidence type="ECO:0000313" key="1">
    <source>
        <dbReference type="EMBL" id="TVU25510.1"/>
    </source>
</evidence>
<dbReference type="Proteomes" id="UP000324897">
    <property type="component" value="Chromosome 2"/>
</dbReference>
<dbReference type="EMBL" id="RWGY01000013">
    <property type="protein sequence ID" value="TVU25510.1"/>
    <property type="molecule type" value="Genomic_DNA"/>
</dbReference>
<reference evidence="1 2" key="1">
    <citation type="journal article" date="2019" name="Sci. Rep.">
        <title>A high-quality genome of Eragrostis curvula grass provides insights into Poaceae evolution and supports new strategies to enhance forage quality.</title>
        <authorList>
            <person name="Carballo J."/>
            <person name="Santos B.A.C.M."/>
            <person name="Zappacosta D."/>
            <person name="Garbus I."/>
            <person name="Selva J.P."/>
            <person name="Gallo C.A."/>
            <person name="Diaz A."/>
            <person name="Albertini E."/>
            <person name="Caccamo M."/>
            <person name="Echenique V."/>
        </authorList>
    </citation>
    <scope>NUCLEOTIDE SEQUENCE [LARGE SCALE GENOMIC DNA]</scope>
    <source>
        <strain evidence="2">cv. Victoria</strain>
        <tissue evidence="1">Leaf</tissue>
    </source>
</reference>
<accession>A0A5J9UR40</accession>
<proteinExistence type="predicted"/>
<sequence length="104" mass="11729">MQRSSNGDCSPLEVSIILRGSTLPLSIVWRRCNSGGKDWTAPLHEEGMRKGRISGCRCRSFCMGKRGTPWWLLGLPAGEHHLLWWPEASIAEKQVSMRIPKNAR</sequence>
<evidence type="ECO:0000313" key="2">
    <source>
        <dbReference type="Proteomes" id="UP000324897"/>
    </source>
</evidence>